<protein>
    <submittedName>
        <fullName evidence="1">Uncharacterized protein</fullName>
    </submittedName>
</protein>
<evidence type="ECO:0000313" key="2">
    <source>
        <dbReference type="Proteomes" id="UP000255328"/>
    </source>
</evidence>
<organism evidence="1 2">
    <name type="scientific">Fusobacterium necrogenes</name>
    <dbReference type="NCBI Taxonomy" id="858"/>
    <lineage>
        <taxon>Bacteria</taxon>
        <taxon>Fusobacteriati</taxon>
        <taxon>Fusobacteriota</taxon>
        <taxon>Fusobacteriia</taxon>
        <taxon>Fusobacteriales</taxon>
        <taxon>Fusobacteriaceae</taxon>
        <taxon>Fusobacterium</taxon>
    </lineage>
</organism>
<name>A0A377GPC3_9FUSO</name>
<keyword evidence="2" id="KW-1185">Reference proteome</keyword>
<dbReference type="RefSeq" id="WP_115268157.1">
    <property type="nucleotide sequence ID" value="NZ_UGGU01000001.1"/>
</dbReference>
<dbReference type="EMBL" id="UGGU01000001">
    <property type="protein sequence ID" value="STO26860.1"/>
    <property type="molecule type" value="Genomic_DNA"/>
</dbReference>
<accession>A0A377GPC3</accession>
<dbReference type="AlphaFoldDB" id="A0A377GPC3"/>
<evidence type="ECO:0000313" key="1">
    <source>
        <dbReference type="EMBL" id="STO26860.1"/>
    </source>
</evidence>
<proteinExistence type="predicted"/>
<gene>
    <name evidence="1" type="ORF">NCTC10723_00019</name>
</gene>
<reference evidence="1 2" key="1">
    <citation type="submission" date="2018-06" db="EMBL/GenBank/DDBJ databases">
        <authorList>
            <consortium name="Pathogen Informatics"/>
            <person name="Doyle S."/>
        </authorList>
    </citation>
    <scope>NUCLEOTIDE SEQUENCE [LARGE SCALE GENOMIC DNA]</scope>
    <source>
        <strain evidence="1 2">NCTC10723</strain>
    </source>
</reference>
<sequence length="194" mass="23441">MINFENVLSILKKEYFKINREILRFDFLYNNFHIFFFYKPTLIKNGKDMFVFNADINNVIISKPLYFHNDVFLITSIPREIFRYFLEISPKPSSFFEDVKEKILNNQVNYASSNIREVENSYNTFINNFPNFKMDKPYFWRLTTARMSPLIEEKLKNNYNITNQQIKFLKDNNKTAQFTHNPAKERVLIINLKK</sequence>
<dbReference type="Proteomes" id="UP000255328">
    <property type="component" value="Unassembled WGS sequence"/>
</dbReference>